<dbReference type="Gene3D" id="3.40.850.10">
    <property type="entry name" value="Kinesin motor domain"/>
    <property type="match status" value="1"/>
</dbReference>
<evidence type="ECO:0000256" key="3">
    <source>
        <dbReference type="PROSITE-ProRule" id="PRU00283"/>
    </source>
</evidence>
<gene>
    <name evidence="9" type="ORF">DFP72DRAFT_917563</name>
</gene>
<dbReference type="PROSITE" id="PS00411">
    <property type="entry name" value="KINESIN_MOTOR_1"/>
    <property type="match status" value="1"/>
</dbReference>
<accession>A0A8H6LZU8</accession>
<reference evidence="9 10" key="1">
    <citation type="submission" date="2020-07" db="EMBL/GenBank/DDBJ databases">
        <title>Comparative genomics of pyrophilous fungi reveals a link between fire events and developmental genes.</title>
        <authorList>
            <consortium name="DOE Joint Genome Institute"/>
            <person name="Steindorff A.S."/>
            <person name="Carver A."/>
            <person name="Calhoun S."/>
            <person name="Stillman K."/>
            <person name="Liu H."/>
            <person name="Lipzen A."/>
            <person name="Pangilinan J."/>
            <person name="Labutti K."/>
            <person name="Bruns T.D."/>
            <person name="Grigoriev I.V."/>
        </authorList>
    </citation>
    <scope>NUCLEOTIDE SEQUENCE [LARGE SCALE GENOMIC DNA]</scope>
    <source>
        <strain evidence="9 10">CBS 144469</strain>
    </source>
</reference>
<feature type="domain" description="Kinesin motor" evidence="8">
    <location>
        <begin position="4"/>
        <end position="346"/>
    </location>
</feature>
<protein>
    <recommendedName>
        <fullName evidence="5">Kinesin-like protein</fullName>
    </recommendedName>
</protein>
<dbReference type="OrthoDB" id="3176171at2759"/>
<dbReference type="InterPro" id="IPR019734">
    <property type="entry name" value="TPR_rpt"/>
</dbReference>
<comment type="similarity">
    <text evidence="3 5">Belongs to the TRAFAC class myosin-kinesin ATPase superfamily. Kinesin family.</text>
</comment>
<dbReference type="InterPro" id="IPR027417">
    <property type="entry name" value="P-loop_NTPase"/>
</dbReference>
<evidence type="ECO:0000313" key="10">
    <source>
        <dbReference type="Proteomes" id="UP000521943"/>
    </source>
</evidence>
<dbReference type="Pfam" id="PF00225">
    <property type="entry name" value="Kinesin"/>
    <property type="match status" value="1"/>
</dbReference>
<comment type="caution">
    <text evidence="9">The sequence shown here is derived from an EMBL/GenBank/DDBJ whole genome shotgun (WGS) entry which is preliminary data.</text>
</comment>
<feature type="compositionally biased region" description="Basic residues" evidence="7">
    <location>
        <begin position="669"/>
        <end position="681"/>
    </location>
</feature>
<keyword evidence="1 3" id="KW-0547">Nucleotide-binding</keyword>
<proteinExistence type="inferred from homology"/>
<dbReference type="EMBL" id="JACGCI010000074">
    <property type="protein sequence ID" value="KAF6748114.1"/>
    <property type="molecule type" value="Genomic_DNA"/>
</dbReference>
<keyword evidence="4" id="KW-0802">TPR repeat</keyword>
<keyword evidence="3 5" id="KW-0505">Motor protein</keyword>
<feature type="region of interest" description="Disordered" evidence="7">
    <location>
        <begin position="762"/>
        <end position="795"/>
    </location>
</feature>
<feature type="repeat" description="TPR" evidence="4">
    <location>
        <begin position="608"/>
        <end position="641"/>
    </location>
</feature>
<dbReference type="AlphaFoldDB" id="A0A8H6LZU8"/>
<feature type="binding site" evidence="3">
    <location>
        <begin position="106"/>
        <end position="113"/>
    </location>
    <ligand>
        <name>ATP</name>
        <dbReference type="ChEBI" id="CHEBI:30616"/>
    </ligand>
</feature>
<dbReference type="PANTHER" id="PTHR24115">
    <property type="entry name" value="KINESIN-RELATED"/>
    <property type="match status" value="1"/>
</dbReference>
<evidence type="ECO:0000256" key="2">
    <source>
        <dbReference type="ARBA" id="ARBA00022840"/>
    </source>
</evidence>
<keyword evidence="5" id="KW-0493">Microtubule</keyword>
<organism evidence="9 10">
    <name type="scientific">Ephemerocybe angulata</name>
    <dbReference type="NCBI Taxonomy" id="980116"/>
    <lineage>
        <taxon>Eukaryota</taxon>
        <taxon>Fungi</taxon>
        <taxon>Dikarya</taxon>
        <taxon>Basidiomycota</taxon>
        <taxon>Agaricomycotina</taxon>
        <taxon>Agaricomycetes</taxon>
        <taxon>Agaricomycetidae</taxon>
        <taxon>Agaricales</taxon>
        <taxon>Agaricineae</taxon>
        <taxon>Psathyrellaceae</taxon>
        <taxon>Ephemerocybe</taxon>
    </lineage>
</organism>
<evidence type="ECO:0000259" key="8">
    <source>
        <dbReference type="PROSITE" id="PS50067"/>
    </source>
</evidence>
<dbReference type="PROSITE" id="PS50005">
    <property type="entry name" value="TPR"/>
    <property type="match status" value="1"/>
</dbReference>
<keyword evidence="10" id="KW-1185">Reference proteome</keyword>
<dbReference type="Proteomes" id="UP000521943">
    <property type="component" value="Unassembled WGS sequence"/>
</dbReference>
<evidence type="ECO:0000256" key="1">
    <source>
        <dbReference type="ARBA" id="ARBA00022741"/>
    </source>
</evidence>
<name>A0A8H6LZU8_9AGAR</name>
<dbReference type="GO" id="GO:0007018">
    <property type="term" value="P:microtubule-based movement"/>
    <property type="evidence" value="ECO:0007669"/>
    <property type="project" value="InterPro"/>
</dbReference>
<dbReference type="GO" id="GO:0008017">
    <property type="term" value="F:microtubule binding"/>
    <property type="evidence" value="ECO:0007669"/>
    <property type="project" value="InterPro"/>
</dbReference>
<dbReference type="InterPro" id="IPR001752">
    <property type="entry name" value="Kinesin_motor_dom"/>
</dbReference>
<dbReference type="SMART" id="SM00129">
    <property type="entry name" value="KISc"/>
    <property type="match status" value="1"/>
</dbReference>
<evidence type="ECO:0000256" key="7">
    <source>
        <dbReference type="SAM" id="MobiDB-lite"/>
    </source>
</evidence>
<dbReference type="GO" id="GO:0005524">
    <property type="term" value="F:ATP binding"/>
    <property type="evidence" value="ECO:0007669"/>
    <property type="project" value="UniProtKB-UniRule"/>
</dbReference>
<dbReference type="SUPFAM" id="SSF52540">
    <property type="entry name" value="P-loop containing nucleoside triphosphate hydrolases"/>
    <property type="match status" value="1"/>
</dbReference>
<dbReference type="InterPro" id="IPR027640">
    <property type="entry name" value="Kinesin-like_fam"/>
</dbReference>
<dbReference type="PANTHER" id="PTHR24115:SF1000">
    <property type="entry name" value="KINESIN-LIKE PROTEIN KIF22"/>
    <property type="match status" value="1"/>
</dbReference>
<feature type="coiled-coil region" evidence="6">
    <location>
        <begin position="505"/>
        <end position="585"/>
    </location>
</feature>
<dbReference type="InterPro" id="IPR019821">
    <property type="entry name" value="Kinesin_motor_CS"/>
</dbReference>
<dbReference type="CDD" id="cd00106">
    <property type="entry name" value="KISc"/>
    <property type="match status" value="1"/>
</dbReference>
<feature type="region of interest" description="Disordered" evidence="7">
    <location>
        <begin position="660"/>
        <end position="750"/>
    </location>
</feature>
<dbReference type="GO" id="GO:0008574">
    <property type="term" value="F:plus-end-directed microtubule motor activity"/>
    <property type="evidence" value="ECO:0007669"/>
    <property type="project" value="TreeGrafter"/>
</dbReference>
<dbReference type="GO" id="GO:0005874">
    <property type="term" value="C:microtubule"/>
    <property type="evidence" value="ECO:0007669"/>
    <property type="project" value="UniProtKB-KW"/>
</dbReference>
<dbReference type="GO" id="GO:0005871">
    <property type="term" value="C:kinesin complex"/>
    <property type="evidence" value="ECO:0007669"/>
    <property type="project" value="TreeGrafter"/>
</dbReference>
<evidence type="ECO:0000313" key="9">
    <source>
        <dbReference type="EMBL" id="KAF6748114.1"/>
    </source>
</evidence>
<dbReference type="GO" id="GO:0016887">
    <property type="term" value="F:ATP hydrolysis activity"/>
    <property type="evidence" value="ECO:0007669"/>
    <property type="project" value="TreeGrafter"/>
</dbReference>
<dbReference type="PROSITE" id="PS50067">
    <property type="entry name" value="KINESIN_MOTOR_2"/>
    <property type="match status" value="1"/>
</dbReference>
<sequence>MSHKVKIAARLRPRLDGELVDDQLQVVHATSTSSGAADVSGSSNASSAAGSYISVTNPRDPSQVFKFPFSSCYDESSTQEEIFKNDVEPLIDVVYSGITVTIFAYGVTSSGKTHTMQGTKTDVGVIPRVVRAMFEYRDHPSLAGKDVSLSVSYMEIYKDEVYDLFVQREGAPKLPVRENDVGMVFVANLSSVPIESVEEFDRVYTQATKNRSVGATNLNRASSRSHAVLTVEVTMIDHETNTTLMGKINLVDLAGSENNKQTGNDSTRMQESSAINKSLSVLGQVVHALNQGASRIPYRNSKLTRILQDALGGNAVGLLICNLAPGIKFRQDTLNTLNFAVRTKNVENKPVINERDNRPAPKPHFSAHNAPQPVGKLAGASLLQAGTGAGLGNAGVVVGANATFSGGGPGIAGYMPGHGARRASGRASLAPGSRVPRASMGGAGLGGMGYQPFAMPGGRGGGFGRLGAIGEAGPSERRESGGMGGGLTEKDIDERISRAVEAEVARRMKEKEREWQEEQRRVMEEAKEAAKEEAKEAEMRRRRESAMEGRDGDMSLPSGVLTPILKKHRDLDDELKMRLLELEKKFERGNKETQLADVLSPVSKKKTGRAYVALARAHSEKGDLNVALELYRKAESYVPDNMKLKERIIEIEWAVKNGREYVPSPKPARQQKQKKASKSKSKLAVQEEVQQAHSDERENEEHGGDAMDVDYGGVSVSLFPTSDAKMTPDANATAAGSGKRGRGRLAIPKVRSKEEFGVELTNHGEKRAFEEDGGEEEMAVGTPATGKRQRVGGEL</sequence>
<evidence type="ECO:0000256" key="5">
    <source>
        <dbReference type="RuleBase" id="RU000394"/>
    </source>
</evidence>
<evidence type="ECO:0000256" key="4">
    <source>
        <dbReference type="PROSITE-ProRule" id="PRU00339"/>
    </source>
</evidence>
<feature type="compositionally biased region" description="Basic and acidic residues" evidence="7">
    <location>
        <begin position="693"/>
        <end position="705"/>
    </location>
</feature>
<dbReference type="InterPro" id="IPR036961">
    <property type="entry name" value="Kinesin_motor_dom_sf"/>
</dbReference>
<evidence type="ECO:0000256" key="6">
    <source>
        <dbReference type="SAM" id="Coils"/>
    </source>
</evidence>
<keyword evidence="6" id="KW-0175">Coiled coil</keyword>
<keyword evidence="2 3" id="KW-0067">ATP-binding</keyword>
<dbReference type="PRINTS" id="PR00380">
    <property type="entry name" value="KINESINHEAVY"/>
</dbReference>